<dbReference type="PANTHER" id="PTHR34482">
    <property type="entry name" value="DNA DAMAGE-INDUCIBLE PROTEIN 1-LIKE"/>
    <property type="match status" value="1"/>
</dbReference>
<evidence type="ECO:0000256" key="1">
    <source>
        <dbReference type="PROSITE-ProRule" id="PRU00047"/>
    </source>
</evidence>
<dbReference type="GO" id="GO:0003676">
    <property type="term" value="F:nucleic acid binding"/>
    <property type="evidence" value="ECO:0007669"/>
    <property type="project" value="InterPro"/>
</dbReference>
<dbReference type="OrthoDB" id="786726at2759"/>
<keyword evidence="4" id="KW-0695">RNA-directed DNA polymerase</keyword>
<dbReference type="EMBL" id="SMMG02000006">
    <property type="protein sequence ID" value="KAA3470769.1"/>
    <property type="molecule type" value="Genomic_DNA"/>
</dbReference>
<dbReference type="SMART" id="SM00343">
    <property type="entry name" value="ZnF_C2HC"/>
    <property type="match status" value="1"/>
</dbReference>
<evidence type="ECO:0000313" key="5">
    <source>
        <dbReference type="Proteomes" id="UP000325315"/>
    </source>
</evidence>
<evidence type="ECO:0000313" key="4">
    <source>
        <dbReference type="EMBL" id="KAA3470769.1"/>
    </source>
</evidence>
<dbReference type="GO" id="GO:0008270">
    <property type="term" value="F:zinc ion binding"/>
    <property type="evidence" value="ECO:0007669"/>
    <property type="project" value="UniProtKB-KW"/>
</dbReference>
<keyword evidence="1" id="KW-0862">Zinc</keyword>
<feature type="domain" description="CCHC-type" evidence="3">
    <location>
        <begin position="142"/>
        <end position="157"/>
    </location>
</feature>
<keyword evidence="4" id="KW-0548">Nucleotidyltransferase</keyword>
<accession>A0A5B6VN50</accession>
<feature type="compositionally biased region" description="Low complexity" evidence="2">
    <location>
        <begin position="168"/>
        <end position="180"/>
    </location>
</feature>
<keyword evidence="4" id="KW-0808">Transferase</keyword>
<organism evidence="4 5">
    <name type="scientific">Gossypium australe</name>
    <dbReference type="NCBI Taxonomy" id="47621"/>
    <lineage>
        <taxon>Eukaryota</taxon>
        <taxon>Viridiplantae</taxon>
        <taxon>Streptophyta</taxon>
        <taxon>Embryophyta</taxon>
        <taxon>Tracheophyta</taxon>
        <taxon>Spermatophyta</taxon>
        <taxon>Magnoliopsida</taxon>
        <taxon>eudicotyledons</taxon>
        <taxon>Gunneridae</taxon>
        <taxon>Pentapetalae</taxon>
        <taxon>rosids</taxon>
        <taxon>malvids</taxon>
        <taxon>Malvales</taxon>
        <taxon>Malvaceae</taxon>
        <taxon>Malvoideae</taxon>
        <taxon>Gossypium</taxon>
    </lineage>
</organism>
<dbReference type="InterPro" id="IPR001878">
    <property type="entry name" value="Znf_CCHC"/>
</dbReference>
<evidence type="ECO:0000256" key="2">
    <source>
        <dbReference type="SAM" id="MobiDB-lite"/>
    </source>
</evidence>
<protein>
    <submittedName>
        <fullName evidence="4">Reverse transcriptase</fullName>
    </submittedName>
</protein>
<keyword evidence="1" id="KW-0863">Zinc-finger</keyword>
<dbReference type="PROSITE" id="PS50158">
    <property type="entry name" value="ZF_CCHC"/>
    <property type="match status" value="1"/>
</dbReference>
<dbReference type="AlphaFoldDB" id="A0A5B6VN50"/>
<feature type="region of interest" description="Disordered" evidence="2">
    <location>
        <begin position="162"/>
        <end position="193"/>
    </location>
</feature>
<proteinExistence type="predicted"/>
<dbReference type="Proteomes" id="UP000325315">
    <property type="component" value="Unassembled WGS sequence"/>
</dbReference>
<name>A0A5B6VN50_9ROSI</name>
<dbReference type="GO" id="GO:0003964">
    <property type="term" value="F:RNA-directed DNA polymerase activity"/>
    <property type="evidence" value="ECO:0007669"/>
    <property type="project" value="UniProtKB-KW"/>
</dbReference>
<dbReference type="Pfam" id="PF00098">
    <property type="entry name" value="zf-CCHC"/>
    <property type="match status" value="1"/>
</dbReference>
<dbReference type="Gene3D" id="4.10.60.10">
    <property type="entry name" value="Zinc finger, CCHC-type"/>
    <property type="match status" value="1"/>
</dbReference>
<feature type="region of interest" description="Disordered" evidence="2">
    <location>
        <begin position="79"/>
        <end position="111"/>
    </location>
</feature>
<gene>
    <name evidence="4" type="ORF">EPI10_016454</name>
</gene>
<sequence length="263" mass="29732">MTVSEYECNRYARECVLSEAAMCQRFEDGLNEDVKLLVGILEINEFVVLVERACKAKEKIEKLSSNLKISERDLRLATKKFKNDGNRSKPNTGISTRERPPVSSRATSVASIGNVRSSKPECQQCDRRHFRDCWGKSINRTCYRCSSQDHFIRDCPETVEKGTVQSARPSGTTTRGRPSRVGGGRSGTQRGTKMRLFDQRPAYRLEPMPSVLERRLHLQTSLPTLPVESTEFVIRVSKPLGRCVLVDKVCKNCPLMIRDVFSG</sequence>
<keyword evidence="1" id="KW-0479">Metal-binding</keyword>
<dbReference type="PANTHER" id="PTHR34482:SF36">
    <property type="entry name" value="RETROTRANSPOSON GAG DOMAIN-CONTAINING PROTEIN"/>
    <property type="match status" value="1"/>
</dbReference>
<reference evidence="5" key="1">
    <citation type="journal article" date="2019" name="Plant Biotechnol. J.">
        <title>Genome sequencing of the Australian wild diploid species Gossypium australe highlights disease resistance and delayed gland morphogenesis.</title>
        <authorList>
            <person name="Cai Y."/>
            <person name="Cai X."/>
            <person name="Wang Q."/>
            <person name="Wang P."/>
            <person name="Zhang Y."/>
            <person name="Cai C."/>
            <person name="Xu Y."/>
            <person name="Wang K."/>
            <person name="Zhou Z."/>
            <person name="Wang C."/>
            <person name="Geng S."/>
            <person name="Li B."/>
            <person name="Dong Q."/>
            <person name="Hou Y."/>
            <person name="Wang H."/>
            <person name="Ai P."/>
            <person name="Liu Z."/>
            <person name="Yi F."/>
            <person name="Sun M."/>
            <person name="An G."/>
            <person name="Cheng J."/>
            <person name="Zhang Y."/>
            <person name="Shi Q."/>
            <person name="Xie Y."/>
            <person name="Shi X."/>
            <person name="Chang Y."/>
            <person name="Huang F."/>
            <person name="Chen Y."/>
            <person name="Hong S."/>
            <person name="Mi L."/>
            <person name="Sun Q."/>
            <person name="Zhang L."/>
            <person name="Zhou B."/>
            <person name="Peng R."/>
            <person name="Zhang X."/>
            <person name="Liu F."/>
        </authorList>
    </citation>
    <scope>NUCLEOTIDE SEQUENCE [LARGE SCALE GENOMIC DNA]</scope>
    <source>
        <strain evidence="5">cv. PA1801</strain>
    </source>
</reference>
<evidence type="ECO:0000259" key="3">
    <source>
        <dbReference type="PROSITE" id="PS50158"/>
    </source>
</evidence>
<comment type="caution">
    <text evidence="4">The sequence shown here is derived from an EMBL/GenBank/DDBJ whole genome shotgun (WGS) entry which is preliminary data.</text>
</comment>
<keyword evidence="5" id="KW-1185">Reference proteome</keyword>